<keyword evidence="5" id="KW-0378">Hydrolase</keyword>
<dbReference type="Proteomes" id="UP000676565">
    <property type="component" value="Unassembled WGS sequence"/>
</dbReference>
<dbReference type="RefSeq" id="WP_210659035.1">
    <property type="nucleotide sequence ID" value="NZ_JAGKQQ010000001.1"/>
</dbReference>
<evidence type="ECO:0000256" key="3">
    <source>
        <dbReference type="ARBA" id="ARBA00022722"/>
    </source>
</evidence>
<keyword evidence="6" id="KW-0460">Magnesium</keyword>
<keyword evidence="4" id="KW-0479">Metal-binding</keyword>
<name>A0ABS5C0U1_9BACT</name>
<keyword evidence="3" id="KW-0540">Nuclease</keyword>
<evidence type="ECO:0000313" key="9">
    <source>
        <dbReference type="EMBL" id="MBP3958753.1"/>
    </source>
</evidence>
<evidence type="ECO:0000256" key="4">
    <source>
        <dbReference type="ARBA" id="ARBA00022723"/>
    </source>
</evidence>
<keyword evidence="2" id="KW-1277">Toxin-antitoxin system</keyword>
<evidence type="ECO:0000256" key="6">
    <source>
        <dbReference type="ARBA" id="ARBA00022842"/>
    </source>
</evidence>
<dbReference type="Pfam" id="PF01850">
    <property type="entry name" value="PIN"/>
    <property type="match status" value="1"/>
</dbReference>
<organism evidence="9 10">
    <name type="scientific">Gemmata palustris</name>
    <dbReference type="NCBI Taxonomy" id="2822762"/>
    <lineage>
        <taxon>Bacteria</taxon>
        <taxon>Pseudomonadati</taxon>
        <taxon>Planctomycetota</taxon>
        <taxon>Planctomycetia</taxon>
        <taxon>Gemmatales</taxon>
        <taxon>Gemmataceae</taxon>
        <taxon>Gemmata</taxon>
    </lineage>
</organism>
<accession>A0ABS5C0U1</accession>
<evidence type="ECO:0000256" key="5">
    <source>
        <dbReference type="ARBA" id="ARBA00022801"/>
    </source>
</evidence>
<keyword evidence="10" id="KW-1185">Reference proteome</keyword>
<dbReference type="PANTHER" id="PTHR33653:SF1">
    <property type="entry name" value="RIBONUCLEASE VAPC2"/>
    <property type="match status" value="1"/>
</dbReference>
<evidence type="ECO:0000256" key="1">
    <source>
        <dbReference type="ARBA" id="ARBA00001946"/>
    </source>
</evidence>
<proteinExistence type="inferred from homology"/>
<comment type="caution">
    <text evidence="9">The sequence shown here is derived from an EMBL/GenBank/DDBJ whole genome shotgun (WGS) entry which is preliminary data.</text>
</comment>
<evidence type="ECO:0000313" key="10">
    <source>
        <dbReference type="Proteomes" id="UP000676565"/>
    </source>
</evidence>
<dbReference type="PANTHER" id="PTHR33653">
    <property type="entry name" value="RIBONUCLEASE VAPC2"/>
    <property type="match status" value="1"/>
</dbReference>
<sequence length="141" mass="15758">MTYLLDTDVLTLVHLGRHGLRERIEVARQQHEVVISIVSRIEVLRGRFDAVVKAADGAALLRAQEWLRGSETFLADFHILPLDAAAANEFDRLREDKRVKKTGRNDLLIACIALATGATLVTRNIKDYASVPGLKLENWAD</sequence>
<dbReference type="InterPro" id="IPR050556">
    <property type="entry name" value="Type_II_TA_system_RNase"/>
</dbReference>
<gene>
    <name evidence="9" type="ORF">J8F10_26200</name>
</gene>
<evidence type="ECO:0000256" key="7">
    <source>
        <dbReference type="ARBA" id="ARBA00038093"/>
    </source>
</evidence>
<dbReference type="InterPro" id="IPR029060">
    <property type="entry name" value="PIN-like_dom_sf"/>
</dbReference>
<dbReference type="Gene3D" id="3.40.50.1010">
    <property type="entry name" value="5'-nuclease"/>
    <property type="match status" value="1"/>
</dbReference>
<dbReference type="InterPro" id="IPR002716">
    <property type="entry name" value="PIN_dom"/>
</dbReference>
<evidence type="ECO:0000259" key="8">
    <source>
        <dbReference type="Pfam" id="PF01850"/>
    </source>
</evidence>
<comment type="cofactor">
    <cofactor evidence="1">
        <name>Mg(2+)</name>
        <dbReference type="ChEBI" id="CHEBI:18420"/>
    </cofactor>
</comment>
<dbReference type="CDD" id="cd09881">
    <property type="entry name" value="PIN_VapC4-5_FitB-like"/>
    <property type="match status" value="1"/>
</dbReference>
<dbReference type="EMBL" id="JAGKQQ010000001">
    <property type="protein sequence ID" value="MBP3958753.1"/>
    <property type="molecule type" value="Genomic_DNA"/>
</dbReference>
<protein>
    <submittedName>
        <fullName evidence="9">Type II toxin-antitoxin system VapC family toxin</fullName>
    </submittedName>
</protein>
<dbReference type="SUPFAM" id="SSF88723">
    <property type="entry name" value="PIN domain-like"/>
    <property type="match status" value="1"/>
</dbReference>
<comment type="similarity">
    <text evidence="7">Belongs to the PINc/VapC protein family.</text>
</comment>
<feature type="domain" description="PIN" evidence="8">
    <location>
        <begin position="3"/>
        <end position="124"/>
    </location>
</feature>
<evidence type="ECO:0000256" key="2">
    <source>
        <dbReference type="ARBA" id="ARBA00022649"/>
    </source>
</evidence>
<reference evidence="9 10" key="1">
    <citation type="submission" date="2021-04" db="EMBL/GenBank/DDBJ databases">
        <authorList>
            <person name="Ivanova A."/>
        </authorList>
    </citation>
    <scope>NUCLEOTIDE SEQUENCE [LARGE SCALE GENOMIC DNA]</scope>
    <source>
        <strain evidence="9 10">G18</strain>
    </source>
</reference>